<sequence length="1245" mass="139259">MGWFSDLKKKIKKASSKGYNNYKKSQSKKSKKAVKSSYGELVKSTQKKSTAKSSSKSSSSKSKMAAQAAVKVAAEKKAQREATERKRKKDQALKAAQATKSASENLTKMREKQKKNSLTKLSQGVTAVSAYKKANENVYKPMKNIETARKIEREKAEKREAERNKGTTKLSQGGTVTNIYKRANKSVHEPVKNIEAVNEPIRKRQEERKERRIEDVKKAIDKAKNTDALGLNINSKKYEETHSYKTNNNLEKNAAKFKLILDYKNQLQEQLKKSEYSHLSEKQKKEIISKMLNEGRGDIDKIINEAYPDKVKYRNMTMNEHLKFQNATRTAGGDAKLASKMLDDKLKNNLAKLYSSNYKRGKIGTGFVEGFSPIDVQNYTRNLTRDKDGNSRLDERTIRQAENSLGYKAANMAGFLAGSLTTGVGGAPEKALGESIAKSLLKSTTKDSVKKAAIKRFAAERMADVTLSSSYDAIDSLKGAVDENGNIDWKQAAKNMGVNAAGNVILGGALDLGVKGAGKGINKLKSNAIGKGTDINKLTKEEFNQTIKLIAKEKAGKKLSVSEKNVLNSNLAKAKKGAIKNTEEKAVADVRAKAYNKNGGKIDENRQMGKADISTNTGRTADIRQVESTIQGRQRSVGIDRSGAVRPNGKTELGGMRGNFEPVSLKGEIRNKMNASGIVDTKLKGSDYATFSKALDDSKGRNPYGGYVDSKSVDELIKSNAKTFLSDDGSVGITVKSDGDIVGAFNSGKKYKGAVTDMLITARANGGIKMDCYGKKLVNEYERVGYVPVARVPFNAEYIDNDLLLKNKPDVYVMMKNTDDLDTVIDNVAIGGYKKSSQTELDSLPTFKDYDEALNYRDDLLYKQEQNTSDVAAHKQESKTGNDENFLTPEQKARLDEKLKEANGGKTSDEYIAENKNKIENKIIKEENPTSETFQEKAYTKAGREKEVKEQFIQTHKKTYEANSKEIQKVFDDVSEKYHKIRGITKKEAIQKSSEELKSKGINQMYDDYMDTKVADMVGEEMLFASRSKTLFDELAKYPDDVEMMRKLQNVEEFFCHWASSQGRGLNAVKLFLNSTPAGKLRILEKDLAFINKYFGDRLKEPIKFTDEQIAMIQRTKDMTEDEVRSVINTLNTQIWEQIPATLFERLNEFRRFSMLANPKTHIRNLAGNSVFALGRTVSDYIEVKMMKSGAVKKAVAKRNPDAKIRMVDVSNVERKEAKDFIYNEFDKRYENMDSAVKWRDDDSG</sequence>
<feature type="compositionally biased region" description="Low complexity" evidence="1">
    <location>
        <begin position="51"/>
        <end position="72"/>
    </location>
</feature>
<name>A0A8S5REE3_9VIRU</name>
<protein>
    <submittedName>
        <fullName evidence="2">Uncharacterized protein</fullName>
    </submittedName>
</protein>
<proteinExistence type="predicted"/>
<feature type="compositionally biased region" description="Low complexity" evidence="1">
    <location>
        <begin position="35"/>
        <end position="44"/>
    </location>
</feature>
<feature type="compositionally biased region" description="Basic residues" evidence="1">
    <location>
        <begin position="25"/>
        <end position="34"/>
    </location>
</feature>
<feature type="region of interest" description="Disordered" evidence="1">
    <location>
        <begin position="13"/>
        <end position="122"/>
    </location>
</feature>
<feature type="region of interest" description="Disordered" evidence="1">
    <location>
        <begin position="640"/>
        <end position="659"/>
    </location>
</feature>
<dbReference type="EMBL" id="BK059098">
    <property type="protein sequence ID" value="DAE29774.1"/>
    <property type="molecule type" value="Genomic_DNA"/>
</dbReference>
<organism evidence="2">
    <name type="scientific">virus sp. ctyMK1</name>
    <dbReference type="NCBI Taxonomy" id="2828002"/>
    <lineage>
        <taxon>Viruses</taxon>
    </lineage>
</organism>
<accession>A0A8S5REE3</accession>
<evidence type="ECO:0000313" key="2">
    <source>
        <dbReference type="EMBL" id="DAE29774.1"/>
    </source>
</evidence>
<evidence type="ECO:0000256" key="1">
    <source>
        <dbReference type="SAM" id="MobiDB-lite"/>
    </source>
</evidence>
<feature type="compositionally biased region" description="Basic and acidic residues" evidence="1">
    <location>
        <begin position="73"/>
        <end position="84"/>
    </location>
</feature>
<reference evidence="2" key="1">
    <citation type="journal article" date="2021" name="Proc. Natl. Acad. Sci. U.S.A.">
        <title>A Catalog of Tens of Thousands of Viruses from Human Metagenomes Reveals Hidden Associations with Chronic Diseases.</title>
        <authorList>
            <person name="Tisza M.J."/>
            <person name="Buck C.B."/>
        </authorList>
    </citation>
    <scope>NUCLEOTIDE SEQUENCE</scope>
    <source>
        <strain evidence="2">CtyMK1</strain>
    </source>
</reference>
<feature type="region of interest" description="Disordered" evidence="1">
    <location>
        <begin position="869"/>
        <end position="889"/>
    </location>
</feature>
<feature type="compositionally biased region" description="Basic and acidic residues" evidence="1">
    <location>
        <begin position="872"/>
        <end position="882"/>
    </location>
</feature>